<dbReference type="Pfam" id="PF08241">
    <property type="entry name" value="Methyltransf_11"/>
    <property type="match status" value="1"/>
</dbReference>
<keyword evidence="1" id="KW-0474">Menaquinone biosynthesis</keyword>
<gene>
    <name evidence="6" type="ORF">DSYM_28880</name>
</gene>
<evidence type="ECO:0000256" key="2">
    <source>
        <dbReference type="ARBA" id="ARBA00022603"/>
    </source>
</evidence>
<evidence type="ECO:0000256" key="1">
    <source>
        <dbReference type="ARBA" id="ARBA00022428"/>
    </source>
</evidence>
<feature type="domain" description="Methyltransferase type 11" evidence="5">
    <location>
        <begin position="50"/>
        <end position="145"/>
    </location>
</feature>
<organism evidence="6 7">
    <name type="scientific">Candidatus Desulfobacillus denitrificans</name>
    <dbReference type="NCBI Taxonomy" id="2608985"/>
    <lineage>
        <taxon>Bacteria</taxon>
        <taxon>Pseudomonadati</taxon>
        <taxon>Pseudomonadota</taxon>
        <taxon>Betaproteobacteria</taxon>
        <taxon>Candidatus Desulfobacillus</taxon>
    </lineage>
</organism>
<dbReference type="GO" id="GO:0009234">
    <property type="term" value="P:menaquinone biosynthetic process"/>
    <property type="evidence" value="ECO:0007669"/>
    <property type="project" value="UniProtKB-KW"/>
</dbReference>
<dbReference type="InterPro" id="IPR013216">
    <property type="entry name" value="Methyltransf_11"/>
</dbReference>
<dbReference type="Gene3D" id="3.40.50.150">
    <property type="entry name" value="Vaccinia Virus protein VP39"/>
    <property type="match status" value="1"/>
</dbReference>
<dbReference type="CDD" id="cd02440">
    <property type="entry name" value="AdoMet_MTases"/>
    <property type="match status" value="1"/>
</dbReference>
<dbReference type="InterPro" id="IPR004033">
    <property type="entry name" value="UbiE/COQ5_MeTrFase"/>
</dbReference>
<dbReference type="GO" id="GO:0032259">
    <property type="term" value="P:methylation"/>
    <property type="evidence" value="ECO:0007669"/>
    <property type="project" value="UniProtKB-KW"/>
</dbReference>
<dbReference type="KEGG" id="ddz:DSYM_28880"/>
<evidence type="ECO:0000259" key="5">
    <source>
        <dbReference type="Pfam" id="PF08241"/>
    </source>
</evidence>
<protein>
    <submittedName>
        <fullName evidence="6">Methyltransferase domain-containing protein</fullName>
    </submittedName>
</protein>
<dbReference type="SUPFAM" id="SSF53335">
    <property type="entry name" value="S-adenosyl-L-methionine-dependent methyltransferases"/>
    <property type="match status" value="1"/>
</dbReference>
<dbReference type="PANTHER" id="PTHR43591">
    <property type="entry name" value="METHYLTRANSFERASE"/>
    <property type="match status" value="1"/>
</dbReference>
<keyword evidence="4" id="KW-0949">S-adenosyl-L-methionine</keyword>
<reference evidence="6" key="1">
    <citation type="journal article" name="DNA Res.">
        <title>The physiological potential of anammox bacteria as revealed by their core genome structure.</title>
        <authorList>
            <person name="Okubo T."/>
            <person name="Toyoda A."/>
            <person name="Fukuhara K."/>
            <person name="Uchiyama I."/>
            <person name="Harigaya Y."/>
            <person name="Kuroiwa M."/>
            <person name="Suzuki T."/>
            <person name="Murakami Y."/>
            <person name="Suwa Y."/>
            <person name="Takami H."/>
        </authorList>
    </citation>
    <scope>NUCLEOTIDE SEQUENCE</scope>
    <source>
        <strain evidence="6">317325-3</strain>
    </source>
</reference>
<evidence type="ECO:0000313" key="7">
    <source>
        <dbReference type="Proteomes" id="UP000662914"/>
    </source>
</evidence>
<evidence type="ECO:0000256" key="4">
    <source>
        <dbReference type="ARBA" id="ARBA00022691"/>
    </source>
</evidence>
<evidence type="ECO:0000256" key="3">
    <source>
        <dbReference type="ARBA" id="ARBA00022679"/>
    </source>
</evidence>
<keyword evidence="3 6" id="KW-0808">Transferase</keyword>
<dbReference type="EMBL" id="AP021857">
    <property type="protein sequence ID" value="BBO22189.1"/>
    <property type="molecule type" value="Genomic_DNA"/>
</dbReference>
<dbReference type="GO" id="GO:0008757">
    <property type="term" value="F:S-adenosylmethionine-dependent methyltransferase activity"/>
    <property type="evidence" value="ECO:0007669"/>
    <property type="project" value="InterPro"/>
</dbReference>
<keyword evidence="2 6" id="KW-0489">Methyltransferase</keyword>
<name>A0A809R3S7_9PROT</name>
<dbReference type="AlphaFoldDB" id="A0A809R3S7"/>
<dbReference type="Proteomes" id="UP000662914">
    <property type="component" value="Chromosome"/>
</dbReference>
<accession>A0A809R3S7</accession>
<sequence>MSFDPARFKREERAGYNLIAARYAESAALRTGLNAALIGAADLQPGQAVLDLASGPGVLACEAARQVPGGLVVASDIAEQALAVGRRRAPETNLQFAAADAERLTFADGAFDRVLCGLGLMFFPDVPRALAEMRRVLKPGGRAVFSVWGEEARAPLVSCALQCIRRILPPPKVERLSPFRFGEPALLRRTLEAAGFADVDVHVHVLSCAFDSSQAYWQAFRDLAGGAAAGLSRLPEATLARLGEEVAQELAPCRQGAGYVAQSEVLIASARV</sequence>
<dbReference type="PANTHER" id="PTHR43591:SF24">
    <property type="entry name" value="2-METHOXY-6-POLYPRENYL-1,4-BENZOQUINOL METHYLASE, MITOCHONDRIAL"/>
    <property type="match status" value="1"/>
</dbReference>
<dbReference type="InterPro" id="IPR029063">
    <property type="entry name" value="SAM-dependent_MTases_sf"/>
</dbReference>
<dbReference type="PROSITE" id="PS51608">
    <property type="entry name" value="SAM_MT_UBIE"/>
    <property type="match status" value="1"/>
</dbReference>
<evidence type="ECO:0000313" key="6">
    <source>
        <dbReference type="EMBL" id="BBO22189.1"/>
    </source>
</evidence>
<proteinExistence type="predicted"/>